<feature type="compositionally biased region" description="Low complexity" evidence="1">
    <location>
        <begin position="189"/>
        <end position="206"/>
    </location>
</feature>
<dbReference type="PANTHER" id="PTHR12558:SF13">
    <property type="entry name" value="CELL DIVISION CYCLE PROTEIN 27 HOMOLOG"/>
    <property type="match status" value="1"/>
</dbReference>
<feature type="compositionally biased region" description="Low complexity" evidence="1">
    <location>
        <begin position="553"/>
        <end position="567"/>
    </location>
</feature>
<dbReference type="PROSITE" id="PS50005">
    <property type="entry name" value="TPR"/>
    <property type="match status" value="4"/>
</dbReference>
<dbReference type="RefSeq" id="WP_111335518.1">
    <property type="nucleotide sequence ID" value="NZ_CP030032.1"/>
</dbReference>
<dbReference type="InterPro" id="IPR019734">
    <property type="entry name" value="TPR_rpt"/>
</dbReference>
<dbReference type="Pfam" id="PF14559">
    <property type="entry name" value="TPR_19"/>
    <property type="match status" value="1"/>
</dbReference>
<accession>A0A2Z4FMT2</accession>
<dbReference type="Pfam" id="PF13181">
    <property type="entry name" value="TPR_8"/>
    <property type="match status" value="1"/>
</dbReference>
<dbReference type="InterPro" id="IPR011723">
    <property type="entry name" value="Znf/thioredoxin_put"/>
</dbReference>
<dbReference type="OrthoDB" id="5478326at2"/>
<evidence type="ECO:0000313" key="3">
    <source>
        <dbReference type="Proteomes" id="UP000249799"/>
    </source>
</evidence>
<dbReference type="Pfam" id="PF13432">
    <property type="entry name" value="TPR_16"/>
    <property type="match status" value="3"/>
</dbReference>
<keyword evidence="3" id="KW-1185">Reference proteome</keyword>
<dbReference type="SUPFAM" id="SSF48452">
    <property type="entry name" value="TPR-like"/>
    <property type="match status" value="2"/>
</dbReference>
<feature type="compositionally biased region" description="Acidic residues" evidence="1">
    <location>
        <begin position="483"/>
        <end position="493"/>
    </location>
</feature>
<dbReference type="SMART" id="SM00028">
    <property type="entry name" value="TPR"/>
    <property type="match status" value="13"/>
</dbReference>
<dbReference type="NCBIfam" id="TIGR02098">
    <property type="entry name" value="MJ0042_CXXC"/>
    <property type="match status" value="1"/>
</dbReference>
<proteinExistence type="predicted"/>
<protein>
    <submittedName>
        <fullName evidence="2">Uncharacterized protein</fullName>
    </submittedName>
</protein>
<dbReference type="EMBL" id="CP030032">
    <property type="protein sequence ID" value="AWV90232.1"/>
    <property type="molecule type" value="Genomic_DNA"/>
</dbReference>
<dbReference type="InterPro" id="IPR011990">
    <property type="entry name" value="TPR-like_helical_dom_sf"/>
</dbReference>
<feature type="compositionally biased region" description="Acidic residues" evidence="1">
    <location>
        <begin position="437"/>
        <end position="454"/>
    </location>
</feature>
<feature type="region of interest" description="Disordered" evidence="1">
    <location>
        <begin position="528"/>
        <end position="589"/>
    </location>
</feature>
<feature type="region of interest" description="Disordered" evidence="1">
    <location>
        <begin position="126"/>
        <end position="419"/>
    </location>
</feature>
<gene>
    <name evidence="2" type="ORF">DN745_13200</name>
</gene>
<evidence type="ECO:0000313" key="2">
    <source>
        <dbReference type="EMBL" id="AWV90232.1"/>
    </source>
</evidence>
<dbReference type="Proteomes" id="UP000249799">
    <property type="component" value="Chromosome"/>
</dbReference>
<feature type="compositionally biased region" description="Acidic residues" evidence="1">
    <location>
        <begin position="798"/>
        <end position="816"/>
    </location>
</feature>
<organism evidence="2 3">
    <name type="scientific">Bradymonas sediminis</name>
    <dbReference type="NCBI Taxonomy" id="1548548"/>
    <lineage>
        <taxon>Bacteria</taxon>
        <taxon>Deltaproteobacteria</taxon>
        <taxon>Bradymonadales</taxon>
        <taxon>Bradymonadaceae</taxon>
        <taxon>Bradymonas</taxon>
    </lineage>
</organism>
<dbReference type="SUPFAM" id="SSF81901">
    <property type="entry name" value="HCP-like"/>
    <property type="match status" value="1"/>
</dbReference>
<feature type="region of interest" description="Disordered" evidence="1">
    <location>
        <begin position="770"/>
        <end position="831"/>
    </location>
</feature>
<dbReference type="Gene3D" id="1.25.40.10">
    <property type="entry name" value="Tetratricopeptide repeat domain"/>
    <property type="match status" value="5"/>
</dbReference>
<dbReference type="Pfam" id="PF13717">
    <property type="entry name" value="Zn_ribbon_4"/>
    <property type="match status" value="1"/>
</dbReference>
<feature type="region of interest" description="Disordered" evidence="1">
    <location>
        <begin position="434"/>
        <end position="516"/>
    </location>
</feature>
<dbReference type="KEGG" id="bsed:DN745_13200"/>
<dbReference type="PANTHER" id="PTHR12558">
    <property type="entry name" value="CELL DIVISION CYCLE 16,23,27"/>
    <property type="match status" value="1"/>
</dbReference>
<name>A0A2Z4FMT2_9DELT</name>
<feature type="compositionally biased region" description="Acidic residues" evidence="1">
    <location>
        <begin position="326"/>
        <end position="391"/>
    </location>
</feature>
<feature type="compositionally biased region" description="Polar residues" evidence="1">
    <location>
        <begin position="300"/>
        <end position="309"/>
    </location>
</feature>
<reference evidence="2 3" key="1">
    <citation type="submission" date="2018-06" db="EMBL/GenBank/DDBJ databases">
        <title>Lujinxingia sediminis gen. nov. sp. nov., a new facultative anaerobic member of the class Deltaproteobacteria, and proposal of Lujinxingaceae fam. nov.</title>
        <authorList>
            <person name="Guo L.-Y."/>
            <person name="Li C.-M."/>
            <person name="Wang S."/>
            <person name="Du Z.-J."/>
        </authorList>
    </citation>
    <scope>NUCLEOTIDE SEQUENCE [LARGE SCALE GENOMIC DNA]</scope>
    <source>
        <strain evidence="2 3">FA350</strain>
    </source>
</reference>
<feature type="compositionally biased region" description="Low complexity" evidence="1">
    <location>
        <begin position="230"/>
        <end position="241"/>
    </location>
</feature>
<evidence type="ECO:0000256" key="1">
    <source>
        <dbReference type="SAM" id="MobiDB-lite"/>
    </source>
</evidence>
<feature type="compositionally biased region" description="Acidic residues" evidence="1">
    <location>
        <begin position="151"/>
        <end position="162"/>
    </location>
</feature>
<sequence>MNLTCPACSTPVSVDSSRVPADGLTVRCPQCAHSFLYIPKKAAAPAAPPAFGGPGRLGAPSSFGVRYFIKRPTGKIFGPFDTSAIRAMLDAGKLSVDAEVSPDQTDWQGLADVEAFADLAHTIAQRDNAPIPSQGFGRPTPGGTMLGAWADADESEGTDEDAALPRLAPPQLPRPQTSGSGLDLPKPQSPRLPGLPGLPTPSSASSDKATRPPQLPKRRELNLPSLKANLPKPKGMPGLPGVAPSLPASAGGLPQSKAADNLPGPQQSLPGRRTQDDLPATRAHELPVPAEAELPDLPTQEVTSWTHNNDLFGDPSPNEDLFADSPADDDLFADSPADDDLFADSPADDDLFGDAPADDDLFGDAPADDDLFGDAPADDDLFGDAPADDDLFGARDNNSSLFDAPSDVPAQHHASVESDAAGFDMGGALDANAFGDGADDLFDAPGQEEDDDDLFAAPGLGADDDLFEPSGLDLDDSSNLLENNDDFLSDDDNFTFLDEPSQPQQDDLAGMSGEWGDDLMSDAPVMDAFDSGRHDDASDWQQDEWSGGQSTSAPAAAPRFAAEAPIPESSEPRQPASRGVAAQVTRDEAVDADKKRGTMTMVGLSLLGVMLVGGIGYGVYNSFANSEPAQVEQPVAQKAAPARVDLAAVQSDTYGELRALIDTARKGKLGAEDQAKLLLAESLLLSRYDDADIQQHAESLAKPLADAAGGWEALARGAFEAQNGNADAARAYLEQLVDEDDEIAYFAHLLMGMGDALAVEKQLAPADASAAAPRAVQDTAEAAKEAEPTEVARSNEEAANEEAANEEAASGEDAPETAEAPEAVAKRDEANAPLNDAAKRIAARGDSALAAAQKLRPDAPAPQFWRAQMMAHTGDIDGAIKTWKAALKSSESHVASSLKLGEVFYERGDLNNASTELSGVTDKFQALAAPGERASALHLQGMIHVARQESDEAIKALTTALSIDVSRSDTIQALAEQYMSAEKYQEALNFFTTNKNLGAENPDVMLGIVRAYMGLEKWNDATEQLQRGAKLFPEDARFPLYLGRLHRDRLAYFDAQKALTQALKIDASLLSAHAALAQLIWITDKDLEAAQKHIKAVEAEPERIDAAVGTEVAKFYEMSKQRDLAEQRYAATLKRHPNYWPARLALARMYLDTQENEKALELLERAKAEGVKDLRLSAYLADAYRQSRHFAKAVDQINAVVAEHADNPHYIFIRGRIYFDQGNFDNAREDFIKAYELDTRFHDAYFYLGRTDFAQQDYAQAMKVFRHVLDYKPENGEYRYWMGRSYEAEKRLTSALDEYRKVTVVDPAFGQKNPEIFVRRGELLSKLGYSKKGKEDIATALRINPKMTQALVAMGNSDFRDKLYEDAIVNFQRALELDAEQAEVQYKLGMALMYTNREVKGAEHLQLAVRYGYEDPEVFQTLGYLYKRMNRRNAAIDSFKKYLTLVADKQSVTAKAKREIIQQIDELGGRL</sequence>
<feature type="compositionally biased region" description="Polar residues" evidence="1">
    <location>
        <begin position="539"/>
        <end position="552"/>
    </location>
</feature>